<keyword evidence="3 5" id="KW-0732">Signal</keyword>
<dbReference type="RefSeq" id="WP_269883757.1">
    <property type="nucleotide sequence ID" value="NZ_JAQAGZ010000016.1"/>
</dbReference>
<evidence type="ECO:0000259" key="6">
    <source>
        <dbReference type="Pfam" id="PF00496"/>
    </source>
</evidence>
<dbReference type="Gene3D" id="3.90.76.10">
    <property type="entry name" value="Dipeptide-binding Protein, Domain 1"/>
    <property type="match status" value="1"/>
</dbReference>
<sequence length="423" mass="46901">MPNKPYRKLGSALLAIVMGAAVVLSGCTGEAAGTDGKAASKDPSKSPAGTTASKKEKVDGGEIITFNLTEHQGWIKLYTTTLVSSEIQELVFNGLYRLTDLQDIVPDLAEDMPKSSSDFKELTVKLRKDIKFSDGHLLTADDVVFSYNIPISKDYVGSRKSTFEKLQKVDKIDETTVKFTFSEPYIGYYGMLTHQIMPQHVLKDVPVKELEKSPFFKQQPIGSGPYKLTEWKQGQYLSFTRNETYFKGKPSVEKVTIKVIPNSNVAMAQLQTGEINAGSVDGENLAVVKDYAKKSGKIKLHEGIATTSYTYIGWNNIHPLFKDKLVRQALTTAIDRQGIIDNVIEGQGVIIHSQTPPPFWNYTDKVPKFNYNEAKAKQMLVEAGWKPGSDGVLVKDGMQFAFELLVSQGNKAREKIATVVQRN</sequence>
<evidence type="ECO:0000256" key="1">
    <source>
        <dbReference type="ARBA" id="ARBA00005695"/>
    </source>
</evidence>
<evidence type="ECO:0000256" key="3">
    <source>
        <dbReference type="ARBA" id="ARBA00022729"/>
    </source>
</evidence>
<comment type="caution">
    <text evidence="7">The sequence shown here is derived from an EMBL/GenBank/DDBJ whole genome shotgun (WGS) entry which is preliminary data.</text>
</comment>
<feature type="domain" description="Solute-binding protein family 5" evidence="6">
    <location>
        <begin position="104"/>
        <end position="422"/>
    </location>
</feature>
<feature type="chain" id="PRO_5047451778" evidence="5">
    <location>
        <begin position="32"/>
        <end position="423"/>
    </location>
</feature>
<dbReference type="EMBL" id="JAQAGZ010000016">
    <property type="protein sequence ID" value="MCZ8515225.1"/>
    <property type="molecule type" value="Genomic_DNA"/>
</dbReference>
<reference evidence="7 8" key="1">
    <citation type="submission" date="2022-12" db="EMBL/GenBank/DDBJ databases">
        <title>Draft genome sequence of Paenibacillus sp. dW9.</title>
        <authorList>
            <person name="Choi E.-W."/>
            <person name="Kim D.-U."/>
        </authorList>
    </citation>
    <scope>NUCLEOTIDE SEQUENCE [LARGE SCALE GENOMIC DNA]</scope>
    <source>
        <strain evidence="8">dW9</strain>
    </source>
</reference>
<evidence type="ECO:0000256" key="5">
    <source>
        <dbReference type="SAM" id="SignalP"/>
    </source>
</evidence>
<feature type="signal peptide" evidence="5">
    <location>
        <begin position="1"/>
        <end position="31"/>
    </location>
</feature>
<dbReference type="Gene3D" id="3.40.190.10">
    <property type="entry name" value="Periplasmic binding protein-like II"/>
    <property type="match status" value="1"/>
</dbReference>
<evidence type="ECO:0000256" key="4">
    <source>
        <dbReference type="SAM" id="MobiDB-lite"/>
    </source>
</evidence>
<dbReference type="PANTHER" id="PTHR30290:SF9">
    <property type="entry name" value="OLIGOPEPTIDE-BINDING PROTEIN APPA"/>
    <property type="match status" value="1"/>
</dbReference>
<proteinExistence type="inferred from homology"/>
<protein>
    <submittedName>
        <fullName evidence="7">ABC transporter substrate-binding protein</fullName>
    </submittedName>
</protein>
<dbReference type="PROSITE" id="PS51257">
    <property type="entry name" value="PROKAR_LIPOPROTEIN"/>
    <property type="match status" value="1"/>
</dbReference>
<dbReference type="SUPFAM" id="SSF53850">
    <property type="entry name" value="Periplasmic binding protein-like II"/>
    <property type="match status" value="1"/>
</dbReference>
<comment type="similarity">
    <text evidence="1">Belongs to the bacterial solute-binding protein 5 family.</text>
</comment>
<organism evidence="7 8">
    <name type="scientific">Paenibacillus gyeongsangnamensis</name>
    <dbReference type="NCBI Taxonomy" id="3388067"/>
    <lineage>
        <taxon>Bacteria</taxon>
        <taxon>Bacillati</taxon>
        <taxon>Bacillota</taxon>
        <taxon>Bacilli</taxon>
        <taxon>Bacillales</taxon>
        <taxon>Paenibacillaceae</taxon>
        <taxon>Paenibacillus</taxon>
    </lineage>
</organism>
<keyword evidence="2" id="KW-0813">Transport</keyword>
<evidence type="ECO:0000313" key="8">
    <source>
        <dbReference type="Proteomes" id="UP001527882"/>
    </source>
</evidence>
<keyword evidence="8" id="KW-1185">Reference proteome</keyword>
<dbReference type="Proteomes" id="UP001527882">
    <property type="component" value="Unassembled WGS sequence"/>
</dbReference>
<dbReference type="Gene3D" id="3.10.105.10">
    <property type="entry name" value="Dipeptide-binding Protein, Domain 3"/>
    <property type="match status" value="1"/>
</dbReference>
<feature type="region of interest" description="Disordered" evidence="4">
    <location>
        <begin position="33"/>
        <end position="56"/>
    </location>
</feature>
<dbReference type="PANTHER" id="PTHR30290">
    <property type="entry name" value="PERIPLASMIC BINDING COMPONENT OF ABC TRANSPORTER"/>
    <property type="match status" value="1"/>
</dbReference>
<accession>A0ABT4QEE5</accession>
<dbReference type="Pfam" id="PF00496">
    <property type="entry name" value="SBP_bac_5"/>
    <property type="match status" value="1"/>
</dbReference>
<evidence type="ECO:0000256" key="2">
    <source>
        <dbReference type="ARBA" id="ARBA00022448"/>
    </source>
</evidence>
<gene>
    <name evidence="7" type="ORF">O9H85_22965</name>
</gene>
<name>A0ABT4QEE5_9BACL</name>
<evidence type="ECO:0000313" key="7">
    <source>
        <dbReference type="EMBL" id="MCZ8515225.1"/>
    </source>
</evidence>
<dbReference type="InterPro" id="IPR039424">
    <property type="entry name" value="SBP_5"/>
</dbReference>
<dbReference type="InterPro" id="IPR000914">
    <property type="entry name" value="SBP_5_dom"/>
</dbReference>